<dbReference type="Gene3D" id="3.40.630.40">
    <property type="entry name" value="Zn-dependent exopeptidases"/>
    <property type="match status" value="1"/>
</dbReference>
<sequence length="222" mass="25643">MSIKKIIQYVCLAVIAMQSPILVSKQNLFTIMIDPAGDAKHTGRLIQDTLERGISLQCAEELKKVIMQRNSNIRVILTRVPGETIQPLQNASFANRLQVDFYMSIYFYEEQNTPAYITLYHYLENPINDYWYKPLQLCFYQTNQAHLMHLATTKKWGIAMLDVLQNKQSQKYFQPLGFFGIPFQPLVGVQAPAIAVEIGLKNKQDWRHVIEPLVQAIERIIQ</sequence>
<proteinExistence type="predicted"/>
<dbReference type="Proteomes" id="UP000254834">
    <property type="component" value="Chromosome"/>
</dbReference>
<accession>A0A345ZBC1</accession>
<dbReference type="InterPro" id="IPR002508">
    <property type="entry name" value="MurNAc-LAA_cat"/>
</dbReference>
<evidence type="ECO:0000313" key="2">
    <source>
        <dbReference type="EMBL" id="AXK60588.1"/>
    </source>
</evidence>
<dbReference type="EMBL" id="CP025544">
    <property type="protein sequence ID" value="AXK60588.1"/>
    <property type="molecule type" value="Genomic_DNA"/>
</dbReference>
<dbReference type="KEGG" id="cdes:C0J27_02415"/>
<name>A0A345ZBC1_9BACT</name>
<dbReference type="AlphaFoldDB" id="A0A345ZBC1"/>
<dbReference type="SUPFAM" id="SSF53187">
    <property type="entry name" value="Zn-dependent exopeptidases"/>
    <property type="match status" value="1"/>
</dbReference>
<evidence type="ECO:0000313" key="3">
    <source>
        <dbReference type="Proteomes" id="UP000254834"/>
    </source>
</evidence>
<reference evidence="2 3" key="1">
    <citation type="submission" date="2017-12" db="EMBL/GenBank/DDBJ databases">
        <title>Chromulinavorax destructans is a abundant pathogen of dominant heterotrophic picoflagllates.</title>
        <authorList>
            <person name="Deeg C.M."/>
            <person name="Zimmer M."/>
            <person name="Suttle C.A."/>
        </authorList>
    </citation>
    <scope>NUCLEOTIDE SEQUENCE [LARGE SCALE GENOMIC DNA]</scope>
    <source>
        <strain evidence="2 3">SeV1</strain>
    </source>
</reference>
<organism evidence="2 3">
    <name type="scientific">Candidatus Chromulinivorax destructor</name>
    <dbReference type="NCBI Taxonomy" id="2066483"/>
    <lineage>
        <taxon>Bacteria</taxon>
        <taxon>Candidatus Babelota</taxon>
        <taxon>Candidatus Babeliae</taxon>
        <taxon>Candidatus Babeliales</taxon>
        <taxon>Candidatus Chromulinivoraceae</taxon>
        <taxon>Candidatus Chromulinivorax</taxon>
    </lineage>
</organism>
<evidence type="ECO:0000259" key="1">
    <source>
        <dbReference type="Pfam" id="PF01520"/>
    </source>
</evidence>
<dbReference type="OrthoDB" id="9806267at2"/>
<feature type="domain" description="MurNAc-LAA" evidence="1">
    <location>
        <begin position="31"/>
        <end position="210"/>
    </location>
</feature>
<keyword evidence="3" id="KW-1185">Reference proteome</keyword>
<dbReference type="GO" id="GO:0008745">
    <property type="term" value="F:N-acetylmuramoyl-L-alanine amidase activity"/>
    <property type="evidence" value="ECO:0007669"/>
    <property type="project" value="InterPro"/>
</dbReference>
<dbReference type="Pfam" id="PF01520">
    <property type="entry name" value="Amidase_3"/>
    <property type="match status" value="1"/>
</dbReference>
<protein>
    <recommendedName>
        <fullName evidence="1">MurNAc-LAA domain-containing protein</fullName>
    </recommendedName>
</protein>
<dbReference type="RefSeq" id="WP_115585603.1">
    <property type="nucleotide sequence ID" value="NZ_CP025544.1"/>
</dbReference>
<gene>
    <name evidence="2" type="ORF">C0J27_02415</name>
</gene>
<dbReference type="GO" id="GO:0009253">
    <property type="term" value="P:peptidoglycan catabolic process"/>
    <property type="evidence" value="ECO:0007669"/>
    <property type="project" value="InterPro"/>
</dbReference>